<feature type="region of interest" description="Disordered" evidence="3">
    <location>
        <begin position="1"/>
        <end position="21"/>
    </location>
</feature>
<evidence type="ECO:0000256" key="1">
    <source>
        <dbReference type="ARBA" id="ARBA00023125"/>
    </source>
</evidence>
<dbReference type="InterPro" id="IPR039536">
    <property type="entry name" value="TetR_C_Proteobacteria"/>
</dbReference>
<evidence type="ECO:0000313" key="6">
    <source>
        <dbReference type="Proteomes" id="UP001623290"/>
    </source>
</evidence>
<dbReference type="Pfam" id="PF14246">
    <property type="entry name" value="TetR_C_7"/>
    <property type="match status" value="1"/>
</dbReference>
<proteinExistence type="predicted"/>
<dbReference type="SUPFAM" id="SSF46689">
    <property type="entry name" value="Homeodomain-like"/>
    <property type="match status" value="1"/>
</dbReference>
<gene>
    <name evidence="5" type="ORF">RPE78_00780</name>
</gene>
<name>A0ABZ1E2B5_9RHOB</name>
<dbReference type="Gene3D" id="1.10.10.60">
    <property type="entry name" value="Homeodomain-like"/>
    <property type="match status" value="1"/>
</dbReference>
<feature type="domain" description="HTH tetR-type" evidence="4">
    <location>
        <begin position="21"/>
        <end position="81"/>
    </location>
</feature>
<keyword evidence="6" id="KW-1185">Reference proteome</keyword>
<dbReference type="PANTHER" id="PTHR30055">
    <property type="entry name" value="HTH-TYPE TRANSCRIPTIONAL REGULATOR RUTR"/>
    <property type="match status" value="1"/>
</dbReference>
<accession>A0ABZ1E2B5</accession>
<dbReference type="Proteomes" id="UP001623290">
    <property type="component" value="Chromosome"/>
</dbReference>
<sequence>MTEKDSPCAGYAKRHAAGQDPEKREQILDGAWEMFLERGFDATTMNSICKAAGVSKSTLYVYFADKQDLFVALVEQRKRIFLAGVEDCLAGPGGTRDKLLGAARLLAGRLCAEDVVRVQRIVIGVVERMPELGQRFYEAGARNFLGVFSHWLGAQAQAGQLSLSDPVMAAHRFSELVTAGIWRQCLFGLRTAPPSDAEIERNCQEAVRIFLLAYGPPAV</sequence>
<organism evidence="5 6">
    <name type="scientific">Thioclava litoralis</name>
    <dbReference type="NCBI Taxonomy" id="3076557"/>
    <lineage>
        <taxon>Bacteria</taxon>
        <taxon>Pseudomonadati</taxon>
        <taxon>Pseudomonadota</taxon>
        <taxon>Alphaproteobacteria</taxon>
        <taxon>Rhodobacterales</taxon>
        <taxon>Paracoccaceae</taxon>
        <taxon>Thioclava</taxon>
    </lineage>
</organism>
<dbReference type="InterPro" id="IPR050109">
    <property type="entry name" value="HTH-type_TetR-like_transc_reg"/>
</dbReference>
<dbReference type="PRINTS" id="PR00455">
    <property type="entry name" value="HTHTETR"/>
</dbReference>
<evidence type="ECO:0000259" key="4">
    <source>
        <dbReference type="PROSITE" id="PS50977"/>
    </source>
</evidence>
<feature type="DNA-binding region" description="H-T-H motif" evidence="2">
    <location>
        <begin position="44"/>
        <end position="63"/>
    </location>
</feature>
<dbReference type="InterPro" id="IPR009057">
    <property type="entry name" value="Homeodomain-like_sf"/>
</dbReference>
<dbReference type="Gene3D" id="1.10.357.10">
    <property type="entry name" value="Tetracycline Repressor, domain 2"/>
    <property type="match status" value="1"/>
</dbReference>
<dbReference type="Pfam" id="PF00440">
    <property type="entry name" value="TetR_N"/>
    <property type="match status" value="1"/>
</dbReference>
<dbReference type="InterPro" id="IPR001647">
    <property type="entry name" value="HTH_TetR"/>
</dbReference>
<protein>
    <submittedName>
        <fullName evidence="5">TetR/AcrR family transcriptional regulator</fullName>
    </submittedName>
</protein>
<reference evidence="5 6" key="1">
    <citation type="submission" date="2023-09" db="EMBL/GenBank/DDBJ databases">
        <title>Thioclava shenzhenensis sp. nov., a multidrug resistant bacteria-antagonizing species isolated from coastal seawater.</title>
        <authorList>
            <person name="Long M."/>
        </authorList>
    </citation>
    <scope>NUCLEOTIDE SEQUENCE [LARGE SCALE GENOMIC DNA]</scope>
    <source>
        <strain evidence="5 6">FTW29</strain>
    </source>
</reference>
<dbReference type="EMBL" id="CP135443">
    <property type="protein sequence ID" value="WRY33862.1"/>
    <property type="molecule type" value="Genomic_DNA"/>
</dbReference>
<dbReference type="RefSeq" id="WP_406720967.1">
    <property type="nucleotide sequence ID" value="NZ_CP135443.1"/>
</dbReference>
<evidence type="ECO:0000313" key="5">
    <source>
        <dbReference type="EMBL" id="WRY33862.1"/>
    </source>
</evidence>
<dbReference type="PANTHER" id="PTHR30055:SF146">
    <property type="entry name" value="HTH-TYPE TRANSCRIPTIONAL DUAL REGULATOR CECR"/>
    <property type="match status" value="1"/>
</dbReference>
<evidence type="ECO:0000256" key="3">
    <source>
        <dbReference type="SAM" id="MobiDB-lite"/>
    </source>
</evidence>
<dbReference type="PROSITE" id="PS50977">
    <property type="entry name" value="HTH_TETR_2"/>
    <property type="match status" value="1"/>
</dbReference>
<keyword evidence="1 2" id="KW-0238">DNA-binding</keyword>
<evidence type="ECO:0000256" key="2">
    <source>
        <dbReference type="PROSITE-ProRule" id="PRU00335"/>
    </source>
</evidence>